<gene>
    <name evidence="2" type="ORF">BEWA_022560</name>
</gene>
<sequence length="896" mass="96688">MSGNGRNYPQIDISQKPKDGSIAIYSGGGDITFTVTKGTINVPEGFTKYIHKPNNPKITLNGKLENKSQIGTAGRSISNVTEVLVYHWNGAPTEPILLRIKHDNKNIPEYYGKHGQNYWFPSLVSGMDEKEALDQQNCYNNNAIPFNIISSQSGDLPQNSKSDCIRRRSISKSTSQSPQNPPGSDYTITEYKLTDTSGQNRETRISRVTYNGKPTDIDPTKHGPASQIRLYSYPGSGNVPLMLEFKLSGSGTSAWFYSTGTSGKNWREAGNGDSFYEKDGIHQPTVQLSEQLDKVLCYYYSNVTLNLTKSHSEELYQNLEKGRKNRYCCNDHKDVEKVSIEKKTVSCIHQSTKYYKHSIEGSDSSLGGIYYNDNRGQRRNIKLHGSPFPISGIQTVYTFYCEDKDPLLIYLCGTSPYRGWYKRGSSNNDPWKWIYTGIKPEYLEKNGLECKDWMKLRIVLDDCGCKGLQECPVETVQLDKGKLRQEIREEAEKAEALRNQEISEDEKQKQQSAVQGSPGDREPNSNSHEQKNNIVTKPTLQYLVPQKSAINQPYLATTKDQGGTDMSGGARGLTGKDGTQEHPEAKAETANGISDDPTKLSALTEPQPGPGGDENTTTLPQDVQAEVKAARLSGHPGPPGKVSDKGELVPPAERGKDGVGVLSGGKMSHSTRRNGDASFLTFSSIVQEFGNILKTAVTLLKTSTQQSDEGSSPVLGAVGGNGPQGPAGKADGVSGDKGDVTPTRTSTSEAKTSNSISPSLKAQDADDVPSSVGTQYNAADQPNIAATNDNKVEDTQPGDVGSRGPSPGTSLPSSVSNGGESPPTGTTQAPSTTATTSAPADSPPKESEAAEALAAESAGFTVLTGLGSTSGTLAGSTATFFGGWNLYKHYLDTCIQ</sequence>
<accession>L0AW10</accession>
<dbReference type="VEuPathDB" id="PiroplasmaDB:BEWA_022560"/>
<dbReference type="Proteomes" id="UP000031512">
    <property type="component" value="Chromosome 1"/>
</dbReference>
<proteinExistence type="predicted"/>
<dbReference type="AlphaFoldDB" id="L0AW10"/>
<protein>
    <submittedName>
        <fullName evidence="2">Uncharacterized protein</fullName>
    </submittedName>
</protein>
<dbReference type="GeneID" id="15806789"/>
<feature type="compositionally biased region" description="Polar residues" evidence="1">
    <location>
        <begin position="771"/>
        <end position="789"/>
    </location>
</feature>
<feature type="compositionally biased region" description="Basic and acidic residues" evidence="1">
    <location>
        <begin position="578"/>
        <end position="587"/>
    </location>
</feature>
<feature type="region of interest" description="Disordered" evidence="1">
    <location>
        <begin position="557"/>
        <end position="618"/>
    </location>
</feature>
<feature type="compositionally biased region" description="Polar residues" evidence="1">
    <location>
        <begin position="807"/>
        <end position="819"/>
    </location>
</feature>
<feature type="region of interest" description="Disordered" evidence="1">
    <location>
        <begin position="704"/>
        <end position="853"/>
    </location>
</feature>
<feature type="region of interest" description="Disordered" evidence="1">
    <location>
        <begin position="631"/>
        <end position="673"/>
    </location>
</feature>
<feature type="compositionally biased region" description="Basic and acidic residues" evidence="1">
    <location>
        <begin position="642"/>
        <end position="657"/>
    </location>
</feature>
<evidence type="ECO:0000313" key="3">
    <source>
        <dbReference type="Proteomes" id="UP000031512"/>
    </source>
</evidence>
<feature type="region of interest" description="Disordered" evidence="1">
    <location>
        <begin position="149"/>
        <end position="203"/>
    </location>
</feature>
<feature type="compositionally biased region" description="Basic and acidic residues" evidence="1">
    <location>
        <begin position="519"/>
        <end position="531"/>
    </location>
</feature>
<evidence type="ECO:0000256" key="1">
    <source>
        <dbReference type="SAM" id="MobiDB-lite"/>
    </source>
</evidence>
<dbReference type="EMBL" id="CP001669">
    <property type="protein sequence ID" value="AFZ79408.1"/>
    <property type="molecule type" value="Genomic_DNA"/>
</dbReference>
<evidence type="ECO:0000313" key="2">
    <source>
        <dbReference type="EMBL" id="AFZ79408.1"/>
    </source>
</evidence>
<name>L0AW10_THEEQ</name>
<keyword evidence="3" id="KW-1185">Reference proteome</keyword>
<feature type="region of interest" description="Disordered" evidence="1">
    <location>
        <begin position="494"/>
        <end position="540"/>
    </location>
</feature>
<dbReference type="RefSeq" id="XP_004829074.1">
    <property type="nucleotide sequence ID" value="XM_004829017.1"/>
</dbReference>
<organism evidence="2 3">
    <name type="scientific">Theileria equi strain WA</name>
    <dbReference type="NCBI Taxonomy" id="1537102"/>
    <lineage>
        <taxon>Eukaryota</taxon>
        <taxon>Sar</taxon>
        <taxon>Alveolata</taxon>
        <taxon>Apicomplexa</taxon>
        <taxon>Aconoidasida</taxon>
        <taxon>Piroplasmida</taxon>
        <taxon>Theileriidae</taxon>
        <taxon>Theileria</taxon>
    </lineage>
</organism>
<reference evidence="2 3" key="1">
    <citation type="journal article" date="2012" name="BMC Genomics">
        <title>Comparative genomic analysis and phylogenetic position of Theileria equi.</title>
        <authorList>
            <person name="Kappmeyer L.S."/>
            <person name="Thiagarajan M."/>
            <person name="Herndon D.R."/>
            <person name="Ramsay J.D."/>
            <person name="Caler E."/>
            <person name="Djikeng A."/>
            <person name="Gillespie J.J."/>
            <person name="Lau A.O."/>
            <person name="Roalson E.H."/>
            <person name="Silva J.C."/>
            <person name="Silva M.G."/>
            <person name="Suarez C.E."/>
            <person name="Ueti M.W."/>
            <person name="Nene V.M."/>
            <person name="Mealey R.H."/>
            <person name="Knowles D.P."/>
            <person name="Brayton K.A."/>
        </authorList>
    </citation>
    <scope>NUCLEOTIDE SEQUENCE [LARGE SCALE GENOMIC DNA]</scope>
    <source>
        <strain evidence="2 3">WA</strain>
    </source>
</reference>
<feature type="compositionally biased region" description="Polar residues" evidence="1">
    <location>
        <begin position="742"/>
        <end position="760"/>
    </location>
</feature>
<dbReference type="KEGG" id="beq:BEWA_022560"/>
<feature type="compositionally biased region" description="Low complexity" evidence="1">
    <location>
        <begin position="821"/>
        <end position="840"/>
    </location>
</feature>
<feature type="compositionally biased region" description="Polar residues" evidence="1">
    <location>
        <begin position="149"/>
        <end position="162"/>
    </location>
</feature>